<sequence>MAMPPWDFRWNAGNGPHRPYLGSFEEQQPYNTNQDADYPQEQPEHEEDQQPLVNPGFVVTVDVNKQAKQTKEEILTNVKNVLRVLNPAAHGPAQNRTYELVAMADYWVEGQREKVRWAVVSNGQIVVEGPGNDDSTSALSVLWWESARMVASSIPKAWGWEPPHVLARREEGPMAPRWHTS</sequence>
<dbReference type="EMBL" id="JAWDJX010000016">
    <property type="protein sequence ID" value="KAK3053359.1"/>
    <property type="molecule type" value="Genomic_DNA"/>
</dbReference>
<evidence type="ECO:0000256" key="1">
    <source>
        <dbReference type="SAM" id="MobiDB-lite"/>
    </source>
</evidence>
<reference evidence="2" key="1">
    <citation type="submission" date="2023-04" db="EMBL/GenBank/DDBJ databases">
        <title>Black Yeasts Isolated from many extreme environments.</title>
        <authorList>
            <person name="Coleine C."/>
            <person name="Stajich J.E."/>
            <person name="Selbmann L."/>
        </authorList>
    </citation>
    <scope>NUCLEOTIDE SEQUENCE</scope>
    <source>
        <strain evidence="2">CCFEE 5312</strain>
    </source>
</reference>
<proteinExistence type="predicted"/>
<feature type="compositionally biased region" description="Polar residues" evidence="1">
    <location>
        <begin position="25"/>
        <end position="35"/>
    </location>
</feature>
<keyword evidence="3" id="KW-1185">Reference proteome</keyword>
<dbReference type="Proteomes" id="UP001271007">
    <property type="component" value="Unassembled WGS sequence"/>
</dbReference>
<organism evidence="2 3">
    <name type="scientific">Extremus antarcticus</name>
    <dbReference type="NCBI Taxonomy" id="702011"/>
    <lineage>
        <taxon>Eukaryota</taxon>
        <taxon>Fungi</taxon>
        <taxon>Dikarya</taxon>
        <taxon>Ascomycota</taxon>
        <taxon>Pezizomycotina</taxon>
        <taxon>Dothideomycetes</taxon>
        <taxon>Dothideomycetidae</taxon>
        <taxon>Mycosphaerellales</taxon>
        <taxon>Extremaceae</taxon>
        <taxon>Extremus</taxon>
    </lineage>
</organism>
<evidence type="ECO:0000313" key="3">
    <source>
        <dbReference type="Proteomes" id="UP001271007"/>
    </source>
</evidence>
<gene>
    <name evidence="2" type="ORF">LTR09_005528</name>
</gene>
<feature type="region of interest" description="Disordered" evidence="1">
    <location>
        <begin position="1"/>
        <end position="51"/>
    </location>
</feature>
<protein>
    <submittedName>
        <fullName evidence="2">Uncharacterized protein</fullName>
    </submittedName>
</protein>
<dbReference type="AlphaFoldDB" id="A0AAJ0GDN6"/>
<comment type="caution">
    <text evidence="2">The sequence shown here is derived from an EMBL/GenBank/DDBJ whole genome shotgun (WGS) entry which is preliminary data.</text>
</comment>
<accession>A0AAJ0GDN6</accession>
<name>A0AAJ0GDN6_9PEZI</name>
<evidence type="ECO:0000313" key="2">
    <source>
        <dbReference type="EMBL" id="KAK3053359.1"/>
    </source>
</evidence>